<accession>A0A427B7Z1</accession>
<sequence>MSVIDILTRVDEICKKYERYDVEKLNAENVHGNDAFAHLYASVESDIESALQVLLLSVFSFCWVWPLDQCPAVDVAVGAESGDGGRREESGGGRGVECRGPTHQGAVVGGDSQAAEIGRQERLTHPISF</sequence>
<proteinExistence type="predicted"/>
<dbReference type="EMBL" id="AMZH03000276">
    <property type="protein sequence ID" value="RRT84577.1"/>
    <property type="molecule type" value="Genomic_DNA"/>
</dbReference>
<organism evidence="2 3">
    <name type="scientific">Ensete ventricosum</name>
    <name type="common">Abyssinian banana</name>
    <name type="synonym">Musa ensete</name>
    <dbReference type="NCBI Taxonomy" id="4639"/>
    <lineage>
        <taxon>Eukaryota</taxon>
        <taxon>Viridiplantae</taxon>
        <taxon>Streptophyta</taxon>
        <taxon>Embryophyta</taxon>
        <taxon>Tracheophyta</taxon>
        <taxon>Spermatophyta</taxon>
        <taxon>Magnoliopsida</taxon>
        <taxon>Liliopsida</taxon>
        <taxon>Zingiberales</taxon>
        <taxon>Musaceae</taxon>
        <taxon>Ensete</taxon>
    </lineage>
</organism>
<protein>
    <submittedName>
        <fullName evidence="2">Uncharacterized protein</fullName>
    </submittedName>
</protein>
<evidence type="ECO:0000256" key="1">
    <source>
        <dbReference type="SAM" id="MobiDB-lite"/>
    </source>
</evidence>
<name>A0A427B7Z1_ENSVE</name>
<comment type="caution">
    <text evidence="2">The sequence shown here is derived from an EMBL/GenBank/DDBJ whole genome shotgun (WGS) entry which is preliminary data.</text>
</comment>
<evidence type="ECO:0000313" key="3">
    <source>
        <dbReference type="Proteomes" id="UP000287651"/>
    </source>
</evidence>
<gene>
    <name evidence="2" type="ORF">B296_00003222</name>
</gene>
<evidence type="ECO:0000313" key="2">
    <source>
        <dbReference type="EMBL" id="RRT84577.1"/>
    </source>
</evidence>
<feature type="region of interest" description="Disordered" evidence="1">
    <location>
        <begin position="78"/>
        <end position="112"/>
    </location>
</feature>
<dbReference type="Proteomes" id="UP000287651">
    <property type="component" value="Unassembled WGS sequence"/>
</dbReference>
<dbReference type="AlphaFoldDB" id="A0A427B7Z1"/>
<reference evidence="2 3" key="1">
    <citation type="journal article" date="2014" name="Agronomy (Basel)">
        <title>A Draft Genome Sequence for Ensete ventricosum, the Drought-Tolerant Tree Against Hunger.</title>
        <authorList>
            <person name="Harrison J."/>
            <person name="Moore K.A."/>
            <person name="Paszkiewicz K."/>
            <person name="Jones T."/>
            <person name="Grant M."/>
            <person name="Ambacheew D."/>
            <person name="Muzemil S."/>
            <person name="Studholme D.J."/>
        </authorList>
    </citation>
    <scope>NUCLEOTIDE SEQUENCE [LARGE SCALE GENOMIC DNA]</scope>
</reference>